<accession>A0AAD9D9C1</accession>
<dbReference type="EMBL" id="JATAAI010000025">
    <property type="protein sequence ID" value="KAK1737473.1"/>
    <property type="molecule type" value="Genomic_DNA"/>
</dbReference>
<feature type="compositionally biased region" description="Basic and acidic residues" evidence="1">
    <location>
        <begin position="334"/>
        <end position="360"/>
    </location>
</feature>
<feature type="compositionally biased region" description="Low complexity" evidence="1">
    <location>
        <begin position="27"/>
        <end position="42"/>
    </location>
</feature>
<dbReference type="PANTHER" id="PTHR23146">
    <property type="entry name" value="LEO1 PROTEIN"/>
    <property type="match status" value="1"/>
</dbReference>
<dbReference type="Pfam" id="PF04004">
    <property type="entry name" value="Leo1"/>
    <property type="match status" value="1"/>
</dbReference>
<feature type="compositionally biased region" description="Basic and acidic residues" evidence="1">
    <location>
        <begin position="432"/>
        <end position="447"/>
    </location>
</feature>
<dbReference type="InterPro" id="IPR007149">
    <property type="entry name" value="Leo1"/>
</dbReference>
<feature type="compositionally biased region" description="Polar residues" evidence="1">
    <location>
        <begin position="122"/>
        <end position="134"/>
    </location>
</feature>
<protein>
    <submittedName>
        <fullName evidence="2">RNA polymerase-associated protein LEO1 family protein</fullName>
    </submittedName>
</protein>
<feature type="compositionally biased region" description="Basic and acidic residues" evidence="1">
    <location>
        <begin position="160"/>
        <end position="174"/>
    </location>
</feature>
<feature type="compositionally biased region" description="Acidic residues" evidence="1">
    <location>
        <begin position="103"/>
        <end position="116"/>
    </location>
</feature>
<feature type="compositionally biased region" description="Acidic residues" evidence="1">
    <location>
        <begin position="361"/>
        <end position="372"/>
    </location>
</feature>
<comment type="caution">
    <text evidence="2">The sequence shown here is derived from an EMBL/GenBank/DDBJ whole genome shotgun (WGS) entry which is preliminary data.</text>
</comment>
<feature type="region of interest" description="Disordered" evidence="1">
    <location>
        <begin position="330"/>
        <end position="402"/>
    </location>
</feature>
<gene>
    <name evidence="2" type="ORF">QTG54_011759</name>
</gene>
<dbReference type="GO" id="GO:0006368">
    <property type="term" value="P:transcription elongation by RNA polymerase II"/>
    <property type="evidence" value="ECO:0007669"/>
    <property type="project" value="InterPro"/>
</dbReference>
<organism evidence="2 3">
    <name type="scientific">Skeletonema marinoi</name>
    <dbReference type="NCBI Taxonomy" id="267567"/>
    <lineage>
        <taxon>Eukaryota</taxon>
        <taxon>Sar</taxon>
        <taxon>Stramenopiles</taxon>
        <taxon>Ochrophyta</taxon>
        <taxon>Bacillariophyta</taxon>
        <taxon>Coscinodiscophyceae</taxon>
        <taxon>Thalassiosirophycidae</taxon>
        <taxon>Thalassiosirales</taxon>
        <taxon>Skeletonemataceae</taxon>
        <taxon>Skeletonema</taxon>
        <taxon>Skeletonema marinoi-dohrnii complex</taxon>
    </lineage>
</organism>
<feature type="compositionally biased region" description="Low complexity" evidence="1">
    <location>
        <begin position="80"/>
        <end position="98"/>
    </location>
</feature>
<dbReference type="AlphaFoldDB" id="A0AAD9D9C1"/>
<dbReference type="Proteomes" id="UP001224775">
    <property type="component" value="Unassembled WGS sequence"/>
</dbReference>
<dbReference type="PANTHER" id="PTHR23146:SF0">
    <property type="entry name" value="RNA POLYMERASE-ASSOCIATED PROTEIN LEO1"/>
    <property type="match status" value="1"/>
</dbReference>
<dbReference type="GO" id="GO:0032968">
    <property type="term" value="P:positive regulation of transcription elongation by RNA polymerase II"/>
    <property type="evidence" value="ECO:0007669"/>
    <property type="project" value="TreeGrafter"/>
</dbReference>
<dbReference type="GO" id="GO:1990269">
    <property type="term" value="F:RNA polymerase II C-terminal domain phosphoserine binding"/>
    <property type="evidence" value="ECO:0007669"/>
    <property type="project" value="TreeGrafter"/>
</dbReference>
<feature type="compositionally biased region" description="Acidic residues" evidence="1">
    <location>
        <begin position="547"/>
        <end position="569"/>
    </location>
</feature>
<dbReference type="GO" id="GO:0016593">
    <property type="term" value="C:Cdc73/Paf1 complex"/>
    <property type="evidence" value="ECO:0007669"/>
    <property type="project" value="InterPro"/>
</dbReference>
<feature type="compositionally biased region" description="Acidic residues" evidence="1">
    <location>
        <begin position="506"/>
        <end position="525"/>
    </location>
</feature>
<feature type="region of interest" description="Disordered" evidence="1">
    <location>
        <begin position="1"/>
        <end position="174"/>
    </location>
</feature>
<name>A0AAD9D9C1_9STRA</name>
<keyword evidence="3" id="KW-1185">Reference proteome</keyword>
<proteinExistence type="predicted"/>
<evidence type="ECO:0000313" key="2">
    <source>
        <dbReference type="EMBL" id="KAK1737473.1"/>
    </source>
</evidence>
<reference evidence="2" key="1">
    <citation type="submission" date="2023-06" db="EMBL/GenBank/DDBJ databases">
        <title>Survivors Of The Sea: Transcriptome response of Skeletonema marinoi to long-term dormancy.</title>
        <authorList>
            <person name="Pinder M.I.M."/>
            <person name="Kourtchenko O."/>
            <person name="Robertson E.K."/>
            <person name="Larsson T."/>
            <person name="Maumus F."/>
            <person name="Osuna-Cruz C.M."/>
            <person name="Vancaester E."/>
            <person name="Stenow R."/>
            <person name="Vandepoele K."/>
            <person name="Ploug H."/>
            <person name="Bruchert V."/>
            <person name="Godhe A."/>
            <person name="Topel M."/>
        </authorList>
    </citation>
    <scope>NUCLEOTIDE SEQUENCE</scope>
    <source>
        <strain evidence="2">R05AC</strain>
    </source>
</reference>
<feature type="compositionally biased region" description="Low complexity" evidence="1">
    <location>
        <begin position="448"/>
        <end position="460"/>
    </location>
</feature>
<sequence length="591" mass="64566">MASKDAAAPTNADLFGDTDSSDESVGATTKTTVNNNAPATANDNDDEAAPQNGTHDEETIREDTKMADDSDDDEAEVGQKKSSSTTDNNNDSSQKTDNAALFGDDDSSSEDDEFQDDGIVGTTKTGDDANNNTPKDPPALKTMNQTLGLDSDSDEDDNDANMKDGGNEDGNEDMKKAVYVPPRKMELLNLHPNKHDDASTNNTVYHTVKLPNLVGINTTPYNSKTHDAKSEEEYYQGYVHNMIRWRYKYDEDTGELQREEDSDMLVRESNTRLVKWSDGSYTLHVGKEVLEVDNLDSCVPMEKGGSNKGGVLPGFSGINGYLYASQKARIRPPTKKELESPVKEDTKAENKAAGGEKNENNDNENDNNDDEVPPPTQPGGTVLECLGPISSRFAPRPSSLTSSAHRNLTLAVRQRNVKRARIAEIVTDFDPESEKAKRIKSKDDLAKSSRSAARSGAARRSGGGGGGGGRRRGMNASYLEDDDDYDGVNLGRLKRQTMRGDRDNYSDEEEELDYGQDSASSEEDEWSKKKTQKRGAAAARAARKESEDDSSEDGEVVFGDDDDDDDEGEALIKKRVNTKAKAVLDDDDDDE</sequence>
<feature type="compositionally biased region" description="Basic and acidic residues" evidence="1">
    <location>
        <begin position="54"/>
        <end position="68"/>
    </location>
</feature>
<evidence type="ECO:0000313" key="3">
    <source>
        <dbReference type="Proteomes" id="UP001224775"/>
    </source>
</evidence>
<feature type="region of interest" description="Disordered" evidence="1">
    <location>
        <begin position="428"/>
        <end position="570"/>
    </location>
</feature>
<evidence type="ECO:0000256" key="1">
    <source>
        <dbReference type="SAM" id="MobiDB-lite"/>
    </source>
</evidence>